<dbReference type="Gene3D" id="3.40.640.10">
    <property type="entry name" value="Type I PLP-dependent aspartate aminotransferase-like (Major domain)"/>
    <property type="match status" value="1"/>
</dbReference>
<evidence type="ECO:0000256" key="9">
    <source>
        <dbReference type="ARBA" id="ARBA00047412"/>
    </source>
</evidence>
<feature type="domain" description="Aminotransferase class I/classII large" evidence="10">
    <location>
        <begin position="2"/>
        <end position="280"/>
    </location>
</feature>
<dbReference type="CDD" id="cd00609">
    <property type="entry name" value="AAT_like"/>
    <property type="match status" value="1"/>
</dbReference>
<comment type="catalytic activity">
    <reaction evidence="9">
        <text>L-alanine + 2-oxoglutarate = pyruvate + L-glutamate</text>
        <dbReference type="Rhea" id="RHEA:19453"/>
        <dbReference type="ChEBI" id="CHEBI:15361"/>
        <dbReference type="ChEBI" id="CHEBI:16810"/>
        <dbReference type="ChEBI" id="CHEBI:29985"/>
        <dbReference type="ChEBI" id="CHEBI:57972"/>
        <dbReference type="EC" id="2.6.1.2"/>
    </reaction>
</comment>
<proteinExistence type="inferred from homology"/>
<comment type="caution">
    <text evidence="11">The sequence shown here is derived from an EMBL/GenBank/DDBJ whole genome shotgun (WGS) entry which is preliminary data.</text>
</comment>
<dbReference type="PANTHER" id="PTHR11751:SF29">
    <property type="entry name" value="ALANINE TRANSAMINASE"/>
    <property type="match status" value="1"/>
</dbReference>
<evidence type="ECO:0000256" key="7">
    <source>
        <dbReference type="ARBA" id="ARBA00025785"/>
    </source>
</evidence>
<gene>
    <name evidence="11" type="ORF">Zmor_003899</name>
</gene>
<dbReference type="FunFam" id="3.40.640.10:FF:000236">
    <property type="entry name" value="Alanine aminotransferase 2"/>
    <property type="match status" value="1"/>
</dbReference>
<evidence type="ECO:0000256" key="8">
    <source>
        <dbReference type="ARBA" id="ARBA00026106"/>
    </source>
</evidence>
<name>A0AA38HJ02_9CUCU</name>
<comment type="subunit">
    <text evidence="2">Homodimer.</text>
</comment>
<evidence type="ECO:0000256" key="6">
    <source>
        <dbReference type="ARBA" id="ARBA00025708"/>
    </source>
</evidence>
<keyword evidence="4" id="KW-0808">Transferase</keyword>
<dbReference type="EMBL" id="JALNTZ010001082">
    <property type="protein sequence ID" value="KAJ3628718.1"/>
    <property type="molecule type" value="Genomic_DNA"/>
</dbReference>
<comment type="pathway">
    <text evidence="6">Amino-acid degradation; L-alanine degradation via transaminase pathway; pyruvate from L-alanine: step 1/1.</text>
</comment>
<sequence>MIPTPQYPLYSATLTLLNGVSCPYYLDEDDDWSISINELRRSIQQARQGGTNVRALVVINPGNPVGNCISVARMEEIVDFCVAENLVLLADEVYQENTYNSALPFASFKRVKERMGGRHRDLELFSFHSTSKGFFGECGKRGGYVELSGIDPEVEKQLLKLASIGLCSSVAGQITTDLMVDPPAPGEESYELFVQEKQSIIEVFNSLEAVTCNPAQGALYTFPQVRLSKKAIAEAERRGMTPDAFYCLQLLENTGVSTVPGSGFGQKEGTFHFRCTFLPQEEEFDCFTELVQNFHKRFMEEYSDNS</sequence>
<dbReference type="InterPro" id="IPR045088">
    <property type="entry name" value="ALAT1/2-like"/>
</dbReference>
<keyword evidence="5" id="KW-0663">Pyridoxal phosphate</keyword>
<dbReference type="PANTHER" id="PTHR11751">
    <property type="entry name" value="ALANINE AMINOTRANSFERASE"/>
    <property type="match status" value="1"/>
</dbReference>
<dbReference type="InterPro" id="IPR015421">
    <property type="entry name" value="PyrdxlP-dep_Trfase_major"/>
</dbReference>
<dbReference type="Gene3D" id="3.90.1150.10">
    <property type="entry name" value="Aspartate Aminotransferase, domain 1"/>
    <property type="match status" value="1"/>
</dbReference>
<dbReference type="InterPro" id="IPR015422">
    <property type="entry name" value="PyrdxlP-dep_Trfase_small"/>
</dbReference>
<evidence type="ECO:0000256" key="2">
    <source>
        <dbReference type="ARBA" id="ARBA00011738"/>
    </source>
</evidence>
<protein>
    <recommendedName>
        <fullName evidence="8">alanine transaminase</fullName>
        <ecNumber evidence="8">2.6.1.2</ecNumber>
    </recommendedName>
</protein>
<comment type="similarity">
    <text evidence="7">Belongs to the class-I pyridoxal-phosphate-dependent aminotransferase family. Alanine aminotransferase subfamily.</text>
</comment>
<dbReference type="FunFam" id="3.90.1150.10:FF:000151">
    <property type="entry name" value="Alanine aminotransferase 2"/>
    <property type="match status" value="1"/>
</dbReference>
<dbReference type="Pfam" id="PF00155">
    <property type="entry name" value="Aminotran_1_2"/>
    <property type="match status" value="1"/>
</dbReference>
<keyword evidence="12" id="KW-1185">Reference proteome</keyword>
<evidence type="ECO:0000256" key="3">
    <source>
        <dbReference type="ARBA" id="ARBA00022576"/>
    </source>
</evidence>
<comment type="cofactor">
    <cofactor evidence="1">
        <name>pyridoxal 5'-phosphate</name>
        <dbReference type="ChEBI" id="CHEBI:597326"/>
    </cofactor>
</comment>
<evidence type="ECO:0000256" key="5">
    <source>
        <dbReference type="ARBA" id="ARBA00022898"/>
    </source>
</evidence>
<dbReference type="GO" id="GO:0030170">
    <property type="term" value="F:pyridoxal phosphate binding"/>
    <property type="evidence" value="ECO:0007669"/>
    <property type="project" value="InterPro"/>
</dbReference>
<evidence type="ECO:0000256" key="1">
    <source>
        <dbReference type="ARBA" id="ARBA00001933"/>
    </source>
</evidence>
<accession>A0AA38HJ02</accession>
<evidence type="ECO:0000313" key="11">
    <source>
        <dbReference type="EMBL" id="KAJ3628718.1"/>
    </source>
</evidence>
<dbReference type="SUPFAM" id="SSF53383">
    <property type="entry name" value="PLP-dependent transferases"/>
    <property type="match status" value="1"/>
</dbReference>
<dbReference type="GO" id="GO:0004021">
    <property type="term" value="F:L-alanine:2-oxoglutarate aminotransferase activity"/>
    <property type="evidence" value="ECO:0007669"/>
    <property type="project" value="UniProtKB-EC"/>
</dbReference>
<keyword evidence="3" id="KW-0032">Aminotransferase</keyword>
<evidence type="ECO:0000256" key="4">
    <source>
        <dbReference type="ARBA" id="ARBA00022679"/>
    </source>
</evidence>
<organism evidence="11 12">
    <name type="scientific">Zophobas morio</name>
    <dbReference type="NCBI Taxonomy" id="2755281"/>
    <lineage>
        <taxon>Eukaryota</taxon>
        <taxon>Metazoa</taxon>
        <taxon>Ecdysozoa</taxon>
        <taxon>Arthropoda</taxon>
        <taxon>Hexapoda</taxon>
        <taxon>Insecta</taxon>
        <taxon>Pterygota</taxon>
        <taxon>Neoptera</taxon>
        <taxon>Endopterygota</taxon>
        <taxon>Coleoptera</taxon>
        <taxon>Polyphaga</taxon>
        <taxon>Cucujiformia</taxon>
        <taxon>Tenebrionidae</taxon>
        <taxon>Zophobas</taxon>
    </lineage>
</organism>
<dbReference type="Proteomes" id="UP001168821">
    <property type="component" value="Unassembled WGS sequence"/>
</dbReference>
<dbReference type="AlphaFoldDB" id="A0AA38HJ02"/>
<dbReference type="EC" id="2.6.1.2" evidence="8"/>
<dbReference type="InterPro" id="IPR004839">
    <property type="entry name" value="Aminotransferase_I/II_large"/>
</dbReference>
<dbReference type="InterPro" id="IPR015424">
    <property type="entry name" value="PyrdxlP-dep_Trfase"/>
</dbReference>
<evidence type="ECO:0000313" key="12">
    <source>
        <dbReference type="Proteomes" id="UP001168821"/>
    </source>
</evidence>
<reference evidence="11" key="1">
    <citation type="journal article" date="2023" name="G3 (Bethesda)">
        <title>Whole genome assemblies of Zophobas morio and Tenebrio molitor.</title>
        <authorList>
            <person name="Kaur S."/>
            <person name="Stinson S.A."/>
            <person name="diCenzo G.C."/>
        </authorList>
    </citation>
    <scope>NUCLEOTIDE SEQUENCE</scope>
    <source>
        <strain evidence="11">QUZm001</strain>
    </source>
</reference>
<evidence type="ECO:0000259" key="10">
    <source>
        <dbReference type="Pfam" id="PF00155"/>
    </source>
</evidence>